<comment type="caution">
    <text evidence="1">The sequence shown here is derived from an EMBL/GenBank/DDBJ whole genome shotgun (WGS) entry which is preliminary data.</text>
</comment>
<protein>
    <submittedName>
        <fullName evidence="1">Uncharacterized protein</fullName>
    </submittedName>
</protein>
<sequence length="100" mass="10685">MKDAKSQGYEVLGPDTPTHVPTNPHRLADVFNIILSHKVGWPVHVEVIYDMDTQHLSILITVGIGGTALVTANHEATYRLGGISDVSGNAAPGILICDRS</sequence>
<dbReference type="Proteomes" id="UP000299102">
    <property type="component" value="Unassembled WGS sequence"/>
</dbReference>
<evidence type="ECO:0000313" key="2">
    <source>
        <dbReference type="Proteomes" id="UP000299102"/>
    </source>
</evidence>
<organism evidence="1 2">
    <name type="scientific">Eumeta variegata</name>
    <name type="common">Bagworm moth</name>
    <name type="synonym">Eumeta japonica</name>
    <dbReference type="NCBI Taxonomy" id="151549"/>
    <lineage>
        <taxon>Eukaryota</taxon>
        <taxon>Metazoa</taxon>
        <taxon>Ecdysozoa</taxon>
        <taxon>Arthropoda</taxon>
        <taxon>Hexapoda</taxon>
        <taxon>Insecta</taxon>
        <taxon>Pterygota</taxon>
        <taxon>Neoptera</taxon>
        <taxon>Endopterygota</taxon>
        <taxon>Lepidoptera</taxon>
        <taxon>Glossata</taxon>
        <taxon>Ditrysia</taxon>
        <taxon>Tineoidea</taxon>
        <taxon>Psychidae</taxon>
        <taxon>Oiketicinae</taxon>
        <taxon>Eumeta</taxon>
    </lineage>
</organism>
<evidence type="ECO:0000313" key="1">
    <source>
        <dbReference type="EMBL" id="GBP32757.1"/>
    </source>
</evidence>
<keyword evidence="2" id="KW-1185">Reference proteome</keyword>
<dbReference type="OrthoDB" id="412981at2759"/>
<proteinExistence type="predicted"/>
<gene>
    <name evidence="1" type="ORF">EVAR_18910_1</name>
</gene>
<reference evidence="1 2" key="1">
    <citation type="journal article" date="2019" name="Commun. Biol.">
        <title>The bagworm genome reveals a unique fibroin gene that provides high tensile strength.</title>
        <authorList>
            <person name="Kono N."/>
            <person name="Nakamura H."/>
            <person name="Ohtoshi R."/>
            <person name="Tomita M."/>
            <person name="Numata K."/>
            <person name="Arakawa K."/>
        </authorList>
    </citation>
    <scope>NUCLEOTIDE SEQUENCE [LARGE SCALE GENOMIC DNA]</scope>
</reference>
<name>A0A4C1V3A5_EUMVA</name>
<dbReference type="AlphaFoldDB" id="A0A4C1V3A5"/>
<dbReference type="EMBL" id="BGZK01000264">
    <property type="protein sequence ID" value="GBP32757.1"/>
    <property type="molecule type" value="Genomic_DNA"/>
</dbReference>
<accession>A0A4C1V3A5</accession>